<protein>
    <submittedName>
        <fullName evidence="2">Uncharacterized protein</fullName>
    </submittedName>
</protein>
<organism evidence="2 3">
    <name type="scientific">Lasius niger</name>
    <name type="common">Black garden ant</name>
    <dbReference type="NCBI Taxonomy" id="67767"/>
    <lineage>
        <taxon>Eukaryota</taxon>
        <taxon>Metazoa</taxon>
        <taxon>Ecdysozoa</taxon>
        <taxon>Arthropoda</taxon>
        <taxon>Hexapoda</taxon>
        <taxon>Insecta</taxon>
        <taxon>Pterygota</taxon>
        <taxon>Neoptera</taxon>
        <taxon>Endopterygota</taxon>
        <taxon>Hymenoptera</taxon>
        <taxon>Apocrita</taxon>
        <taxon>Aculeata</taxon>
        <taxon>Formicoidea</taxon>
        <taxon>Formicidae</taxon>
        <taxon>Formicinae</taxon>
        <taxon>Lasius</taxon>
        <taxon>Lasius</taxon>
    </lineage>
</organism>
<keyword evidence="3" id="KW-1185">Reference proteome</keyword>
<evidence type="ECO:0000313" key="3">
    <source>
        <dbReference type="Proteomes" id="UP000036403"/>
    </source>
</evidence>
<dbReference type="AlphaFoldDB" id="A0A0J7K3S4"/>
<dbReference type="EMBL" id="LBMM01015003">
    <property type="protein sequence ID" value="KMQ84964.1"/>
    <property type="molecule type" value="Genomic_DNA"/>
</dbReference>
<name>A0A0J7K3S4_LASNI</name>
<dbReference type="PaxDb" id="67767-A0A0J7K3S4"/>
<evidence type="ECO:0000256" key="1">
    <source>
        <dbReference type="SAM" id="MobiDB-lite"/>
    </source>
</evidence>
<dbReference type="OrthoDB" id="5984724at2759"/>
<evidence type="ECO:0000313" key="2">
    <source>
        <dbReference type="EMBL" id="KMQ84964.1"/>
    </source>
</evidence>
<dbReference type="Proteomes" id="UP000036403">
    <property type="component" value="Unassembled WGS sequence"/>
</dbReference>
<dbReference type="Pfam" id="PF03564">
    <property type="entry name" value="DUF1759"/>
    <property type="match status" value="1"/>
</dbReference>
<dbReference type="PANTHER" id="PTHR47331:SF5">
    <property type="entry name" value="RIBONUCLEASE H"/>
    <property type="match status" value="1"/>
</dbReference>
<feature type="non-terminal residue" evidence="2">
    <location>
        <position position="405"/>
    </location>
</feature>
<feature type="region of interest" description="Disordered" evidence="1">
    <location>
        <begin position="305"/>
        <end position="326"/>
    </location>
</feature>
<comment type="caution">
    <text evidence="2">The sequence shown here is derived from an EMBL/GenBank/DDBJ whole genome shotgun (WGS) entry which is preliminary data.</text>
</comment>
<reference evidence="2 3" key="1">
    <citation type="submission" date="2015-04" db="EMBL/GenBank/DDBJ databases">
        <title>Lasius niger genome sequencing.</title>
        <authorList>
            <person name="Konorov E.A."/>
            <person name="Nikitin M.A."/>
            <person name="Kirill M.V."/>
            <person name="Chang P."/>
        </authorList>
    </citation>
    <scope>NUCLEOTIDE SEQUENCE [LARGE SCALE GENOMIC DNA]</scope>
    <source>
        <tissue evidence="2">Whole</tissue>
    </source>
</reference>
<gene>
    <name evidence="2" type="ORF">RF55_16808</name>
</gene>
<dbReference type="PANTHER" id="PTHR47331">
    <property type="entry name" value="PHD-TYPE DOMAIN-CONTAINING PROTEIN"/>
    <property type="match status" value="1"/>
</dbReference>
<proteinExistence type="predicted"/>
<dbReference type="InterPro" id="IPR005312">
    <property type="entry name" value="DUF1759"/>
</dbReference>
<sequence length="405" mass="45778">MSMDLNALLESQLEIHGRISRSVDNLKKMGSSNINLSAIETRIRIMDQMWVKFESQHDLIRAAFKEKFKESEYTKSDLFEQTENTYVVQRSTLAEAAERCKTLAATSVAQSASNAQNVDRTPKTALPRIRLPQFSGAYEEWPAFRDLFQSVIGENSAISNIERFHYLRSCVQGSAEKLIHPLAITGENYDRAWAILTKHFENKKELIRSNFATFTAVTKMKGESAEELSRIYHAVTTTVNAQESIGRPIDSHGMDLFNHLIIELFDPRTRLEWESTISDSSDPPDHETLLDFISKRMLTLNAAKPKGVKVPGEPPRSAKAHHTKHGSDTSRCALCKEKHSLMACAQFKAKSASERRSIVETSRLCYNCLGNHPVAKCQSTRNCWTCKARHHSMLHDAYNTPTTSE</sequence>
<accession>A0A0J7K3S4</accession>